<proteinExistence type="predicted"/>
<evidence type="ECO:0000313" key="3">
    <source>
        <dbReference type="Proteomes" id="UP000477722"/>
    </source>
</evidence>
<evidence type="ECO:0000256" key="1">
    <source>
        <dbReference type="SAM" id="MobiDB-lite"/>
    </source>
</evidence>
<keyword evidence="3" id="KW-1185">Reference proteome</keyword>
<dbReference type="EMBL" id="JAAKZZ010000517">
    <property type="protein sequence ID" value="NGO72703.1"/>
    <property type="molecule type" value="Genomic_DNA"/>
</dbReference>
<dbReference type="GO" id="GO:0006508">
    <property type="term" value="P:proteolysis"/>
    <property type="evidence" value="ECO:0007669"/>
    <property type="project" value="UniProtKB-KW"/>
</dbReference>
<keyword evidence="2" id="KW-0645">Protease</keyword>
<dbReference type="Proteomes" id="UP000477722">
    <property type="component" value="Unassembled WGS sequence"/>
</dbReference>
<feature type="non-terminal residue" evidence="2">
    <location>
        <position position="1"/>
    </location>
</feature>
<accession>A0A6G4X620</accession>
<dbReference type="GO" id="GO:0008233">
    <property type="term" value="F:peptidase activity"/>
    <property type="evidence" value="ECO:0007669"/>
    <property type="project" value="UniProtKB-KW"/>
</dbReference>
<gene>
    <name evidence="2" type="ORF">G5C65_31015</name>
</gene>
<feature type="region of interest" description="Disordered" evidence="1">
    <location>
        <begin position="59"/>
        <end position="78"/>
    </location>
</feature>
<dbReference type="AlphaFoldDB" id="A0A6G4X620"/>
<evidence type="ECO:0000313" key="2">
    <source>
        <dbReference type="EMBL" id="NGO72703.1"/>
    </source>
</evidence>
<organism evidence="2 3">
    <name type="scientific">Streptomyces boncukensis</name>
    <dbReference type="NCBI Taxonomy" id="2711219"/>
    <lineage>
        <taxon>Bacteria</taxon>
        <taxon>Bacillati</taxon>
        <taxon>Actinomycetota</taxon>
        <taxon>Actinomycetes</taxon>
        <taxon>Kitasatosporales</taxon>
        <taxon>Streptomycetaceae</taxon>
        <taxon>Streptomyces</taxon>
    </lineage>
</organism>
<keyword evidence="2" id="KW-0378">Hydrolase</keyword>
<name>A0A6G4X620_9ACTN</name>
<protein>
    <submittedName>
        <fullName evidence="2">Serine protease</fullName>
    </submittedName>
</protein>
<sequence length="763" mass="80950">AAEGRAAGVLPSCVWLGELPPWQAARVRAGYGLPDGALHGADAAHPLALRMLSEIRAAQLPGSGSGGPDGSGGSGGRPARAEIFSAHLDLVCLRLAARLAAERQVPGGGEVRRLAARGAGRLHEAARRCLGPGQGGLDRTAFEEIFPWGGGWAPAVLAEGVLVPAGEGYRFGDEEFADWLQGRHLELDAALEALVHRRAEQPEAVPVPRHRIGPVVQSLLLCGRRDGAEALTRRLLPLVEALFPDPRRGAPDPPGGDGAEDAVWWAAHLLGETLLRVPDARPYGSVLRALAERVADGPGPAAGRPTDGFGPWFWRRLPLRVRDKAELLRLLLPADDPYGGRERYLDVLGELLAAEPRTVQPLLCEWFSDLRALPRRPDTADDSRLAALAPTVATAAQALLYAHRGHAVDHLTEALVAAAHPRADELLAELVHDEPPAMCRAIRRWAHDDRVERRAAAATHGLRAASRVRAGSDRAALRDAALALLHRPGEGALHGAALALLVRDPHSRSGHLDAALARFAETGEPELVGALAAALTTHPEPVLAVFHTLLTDPSSAAVGPVARTRVLRALAELRTPALARRAACLVRAYVESRPEEARTPVAGFVRRRLAHGPPARAVLRPLVAELLSGQRAPFRAGLARTLGAGEGPLRDELLELLLTGERDVLVLGAALAAVVRRGGETSAPPHPAADEAEEGELVRRIGLAMTRTPQGAASFDRSLVELAREVPGFAAAVRGWVARAPGEWAAVVGPSARRMCETLADRP</sequence>
<feature type="compositionally biased region" description="Gly residues" evidence="1">
    <location>
        <begin position="63"/>
        <end position="76"/>
    </location>
</feature>
<comment type="caution">
    <text evidence="2">The sequence shown here is derived from an EMBL/GenBank/DDBJ whole genome shotgun (WGS) entry which is preliminary data.</text>
</comment>
<reference evidence="2 3" key="1">
    <citation type="submission" date="2020-02" db="EMBL/GenBank/DDBJ databases">
        <title>Whole-genome analyses of novel actinobacteria.</title>
        <authorList>
            <person name="Sahin N."/>
            <person name="Tatar D."/>
        </authorList>
    </citation>
    <scope>NUCLEOTIDE SEQUENCE [LARGE SCALE GENOMIC DNA]</scope>
    <source>
        <strain evidence="2 3">SB3404</strain>
    </source>
</reference>